<keyword evidence="3" id="KW-1185">Reference proteome</keyword>
<organism evidence="2 3">
    <name type="scientific">Frankliniella fusca</name>
    <dbReference type="NCBI Taxonomy" id="407009"/>
    <lineage>
        <taxon>Eukaryota</taxon>
        <taxon>Metazoa</taxon>
        <taxon>Ecdysozoa</taxon>
        <taxon>Arthropoda</taxon>
        <taxon>Hexapoda</taxon>
        <taxon>Insecta</taxon>
        <taxon>Pterygota</taxon>
        <taxon>Neoptera</taxon>
        <taxon>Paraneoptera</taxon>
        <taxon>Thysanoptera</taxon>
        <taxon>Terebrantia</taxon>
        <taxon>Thripoidea</taxon>
        <taxon>Thripidae</taxon>
        <taxon>Frankliniella</taxon>
    </lineage>
</organism>
<feature type="region of interest" description="Disordered" evidence="1">
    <location>
        <begin position="61"/>
        <end position="105"/>
    </location>
</feature>
<name>A0AAE1HRK4_9NEOP</name>
<proteinExistence type="predicted"/>
<comment type="caution">
    <text evidence="2">The sequence shown here is derived from an EMBL/GenBank/DDBJ whole genome shotgun (WGS) entry which is preliminary data.</text>
</comment>
<reference evidence="2" key="2">
    <citation type="journal article" date="2023" name="BMC Genomics">
        <title>Pest status, molecular evolution, and epigenetic factors derived from the genome assembly of Frankliniella fusca, a thysanopteran phytovirus vector.</title>
        <authorList>
            <person name="Catto M.A."/>
            <person name="Labadie P.E."/>
            <person name="Jacobson A.L."/>
            <person name="Kennedy G.G."/>
            <person name="Srinivasan R."/>
            <person name="Hunt B.G."/>
        </authorList>
    </citation>
    <scope>NUCLEOTIDE SEQUENCE</scope>
    <source>
        <strain evidence="2">PL_HMW_Pooled</strain>
    </source>
</reference>
<feature type="non-terminal residue" evidence="2">
    <location>
        <position position="484"/>
    </location>
</feature>
<gene>
    <name evidence="2" type="ORF">KUF71_014447</name>
</gene>
<dbReference type="GO" id="GO:0043565">
    <property type="term" value="F:sequence-specific DNA binding"/>
    <property type="evidence" value="ECO:0007669"/>
    <property type="project" value="InterPro"/>
</dbReference>
<feature type="region of interest" description="Disordered" evidence="1">
    <location>
        <begin position="383"/>
        <end position="409"/>
    </location>
</feature>
<dbReference type="Proteomes" id="UP001219518">
    <property type="component" value="Unassembled WGS sequence"/>
</dbReference>
<protein>
    <submittedName>
        <fullName evidence="2">Protein doublesex</fullName>
    </submittedName>
</protein>
<dbReference type="InterPro" id="IPR036407">
    <property type="entry name" value="DM_DNA-bd_sf"/>
</dbReference>
<evidence type="ECO:0000313" key="2">
    <source>
        <dbReference type="EMBL" id="KAK3926199.1"/>
    </source>
</evidence>
<dbReference type="AlphaFoldDB" id="A0AAE1HRK4"/>
<evidence type="ECO:0000256" key="1">
    <source>
        <dbReference type="SAM" id="MobiDB-lite"/>
    </source>
</evidence>
<reference evidence="2" key="1">
    <citation type="submission" date="2021-07" db="EMBL/GenBank/DDBJ databases">
        <authorList>
            <person name="Catto M.A."/>
            <person name="Jacobson A."/>
            <person name="Kennedy G."/>
            <person name="Labadie P."/>
            <person name="Hunt B.G."/>
            <person name="Srinivasan R."/>
        </authorList>
    </citation>
    <scope>NUCLEOTIDE SEQUENCE</scope>
    <source>
        <strain evidence="2">PL_HMW_Pooled</strain>
        <tissue evidence="2">Head</tissue>
    </source>
</reference>
<evidence type="ECO:0000313" key="3">
    <source>
        <dbReference type="Proteomes" id="UP001219518"/>
    </source>
</evidence>
<sequence>PPPPQPQRLHCCRACRGHGIQATGSPQHSKTCPFVHCSCDWCDSVRITRTREKELLAIRKAKAADNPSAPGASSTSTPSSDGHCRYQAPGPRAEQPNRGAGAPSLASPAVWVRWDHDGRQPENQREPSFTLTSTRTDHVEDGAAHSTNELGALAWELFEITLEGEDGPLDGWRHPSEEHSIVLQAPEVEQQTYPHLHHNVVVHPHVSDPATEARACARGAGASAAPAVAGKAFPPALDALLDGPDVSNAEPVAVDARDDLEVSVVLDASRSAVAAAGTPAMPPHDPDVSDGNPVFEGAACEALYDPDVTVVFDASCSPTVAVAAASTPCPGAPGSLCDGDRSDGADATTSGVLHGGNVVFDAGSDTGYDASAAVATANATTTAASDAPVGPDDVSAVTDADGAPPSDSGGCTSPTELFLCCPAQPSCPALFASGRELQDHVDTQHMQLLTLERLEHLFRLIRSVPAASASGDQPDDKTDIVLIK</sequence>
<feature type="compositionally biased region" description="Low complexity" evidence="1">
    <location>
        <begin position="67"/>
        <end position="80"/>
    </location>
</feature>
<dbReference type="GO" id="GO:0006355">
    <property type="term" value="P:regulation of DNA-templated transcription"/>
    <property type="evidence" value="ECO:0007669"/>
    <property type="project" value="InterPro"/>
</dbReference>
<dbReference type="SUPFAM" id="SSF82927">
    <property type="entry name" value="Cysteine-rich DNA binding domain, (DM domain)"/>
    <property type="match status" value="1"/>
</dbReference>
<dbReference type="EMBL" id="JAHWGI010001243">
    <property type="protein sequence ID" value="KAK3926199.1"/>
    <property type="molecule type" value="Genomic_DNA"/>
</dbReference>
<accession>A0AAE1HRK4</accession>
<feature type="region of interest" description="Disordered" evidence="1">
    <location>
        <begin position="117"/>
        <end position="137"/>
    </location>
</feature>